<sequence>MKLTLVNVGKYTTLGNGDVTKELVQLLIVSDGELKMTGDDTCLLVVTSGVTSQLENFSSQVLKNGSEVDRSTWRHDALEINMLE</sequence>
<evidence type="ECO:0000313" key="2">
    <source>
        <dbReference type="Proteomes" id="UP001305414"/>
    </source>
</evidence>
<name>A0AAN7UQA4_9PEZI</name>
<dbReference type="Proteomes" id="UP001305414">
    <property type="component" value="Unassembled WGS sequence"/>
</dbReference>
<proteinExistence type="predicted"/>
<reference evidence="1 2" key="1">
    <citation type="submission" date="2023-10" db="EMBL/GenBank/DDBJ databases">
        <title>Draft genome sequence of Xylaria bambusicola isolate GMP-LS, the root and basal stem rot pathogen of sugarcane in Indonesia.</title>
        <authorList>
            <person name="Selvaraj P."/>
            <person name="Muralishankar V."/>
            <person name="Muruganantham S."/>
            <person name="Sp S."/>
            <person name="Haryani S."/>
            <person name="Lau K.J.X."/>
            <person name="Naqvi N.I."/>
        </authorList>
    </citation>
    <scope>NUCLEOTIDE SEQUENCE [LARGE SCALE GENOMIC DNA]</scope>
    <source>
        <strain evidence="1">GMP-LS</strain>
    </source>
</reference>
<organism evidence="1 2">
    <name type="scientific">Xylaria bambusicola</name>
    <dbReference type="NCBI Taxonomy" id="326684"/>
    <lineage>
        <taxon>Eukaryota</taxon>
        <taxon>Fungi</taxon>
        <taxon>Dikarya</taxon>
        <taxon>Ascomycota</taxon>
        <taxon>Pezizomycotina</taxon>
        <taxon>Sordariomycetes</taxon>
        <taxon>Xylariomycetidae</taxon>
        <taxon>Xylariales</taxon>
        <taxon>Xylariaceae</taxon>
        <taxon>Xylaria</taxon>
    </lineage>
</organism>
<keyword evidence="2" id="KW-1185">Reference proteome</keyword>
<gene>
    <name evidence="1" type="ORF">RRF57_001234</name>
</gene>
<protein>
    <submittedName>
        <fullName evidence="1">Uncharacterized protein</fullName>
    </submittedName>
</protein>
<dbReference type="EMBL" id="JAWHQM010000002">
    <property type="protein sequence ID" value="KAK5625519.1"/>
    <property type="molecule type" value="Genomic_DNA"/>
</dbReference>
<accession>A0AAN7UQA4</accession>
<comment type="caution">
    <text evidence="1">The sequence shown here is derived from an EMBL/GenBank/DDBJ whole genome shotgun (WGS) entry which is preliminary data.</text>
</comment>
<evidence type="ECO:0000313" key="1">
    <source>
        <dbReference type="EMBL" id="KAK5625519.1"/>
    </source>
</evidence>
<dbReference type="AlphaFoldDB" id="A0AAN7UQA4"/>